<dbReference type="PROSITE" id="PS51155">
    <property type="entry name" value="CHIT_BIND_RR_2"/>
    <property type="match status" value="1"/>
</dbReference>
<dbReference type="PROSITE" id="PS00233">
    <property type="entry name" value="CHIT_BIND_RR_1"/>
    <property type="match status" value="1"/>
</dbReference>
<dbReference type="Proteomes" id="UP001059596">
    <property type="component" value="Unassembled WGS sequence"/>
</dbReference>
<dbReference type="GO" id="GO:0031012">
    <property type="term" value="C:extracellular matrix"/>
    <property type="evidence" value="ECO:0007669"/>
    <property type="project" value="TreeGrafter"/>
</dbReference>
<dbReference type="InterPro" id="IPR035441">
    <property type="entry name" value="TFIIS/LEDGF_dom_sf"/>
</dbReference>
<dbReference type="InterPro" id="IPR021567">
    <property type="entry name" value="LEDGF_IBD"/>
</dbReference>
<evidence type="ECO:0000256" key="2">
    <source>
        <dbReference type="PROSITE-ProRule" id="PRU00497"/>
    </source>
</evidence>
<proteinExistence type="predicted"/>
<organism evidence="4 5">
    <name type="scientific">Drosophila gunungcola</name>
    <name type="common">fruit fly</name>
    <dbReference type="NCBI Taxonomy" id="103775"/>
    <lineage>
        <taxon>Eukaryota</taxon>
        <taxon>Metazoa</taxon>
        <taxon>Ecdysozoa</taxon>
        <taxon>Arthropoda</taxon>
        <taxon>Hexapoda</taxon>
        <taxon>Insecta</taxon>
        <taxon>Pterygota</taxon>
        <taxon>Neoptera</taxon>
        <taxon>Endopterygota</taxon>
        <taxon>Diptera</taxon>
        <taxon>Brachycera</taxon>
        <taxon>Muscomorpha</taxon>
        <taxon>Ephydroidea</taxon>
        <taxon>Drosophilidae</taxon>
        <taxon>Drosophila</taxon>
        <taxon>Sophophora</taxon>
    </lineage>
</organism>
<dbReference type="GO" id="GO:0005615">
    <property type="term" value="C:extracellular space"/>
    <property type="evidence" value="ECO:0007669"/>
    <property type="project" value="TreeGrafter"/>
</dbReference>
<feature type="non-terminal residue" evidence="4">
    <location>
        <position position="314"/>
    </location>
</feature>
<accession>A0A9Q0BR62</accession>
<keyword evidence="1 2" id="KW-0193">Cuticle</keyword>
<dbReference type="InterPro" id="IPR000618">
    <property type="entry name" value="Insect_cuticle"/>
</dbReference>
<reference evidence="4" key="1">
    <citation type="journal article" date="2023" name="Genome Biol. Evol.">
        <title>Long-read-based Genome Assembly of Drosophila gunungcola Reveals Fewer Chemosensory Genes in Flower-breeding Species.</title>
        <authorList>
            <person name="Negi A."/>
            <person name="Liao B.Y."/>
            <person name="Yeh S.D."/>
        </authorList>
    </citation>
    <scope>NUCLEOTIDE SEQUENCE</scope>
    <source>
        <strain evidence="4">Sukarami</strain>
    </source>
</reference>
<dbReference type="InterPro" id="IPR031311">
    <property type="entry name" value="CHIT_BIND_RR_consensus"/>
</dbReference>
<evidence type="ECO:0000313" key="5">
    <source>
        <dbReference type="Proteomes" id="UP001059596"/>
    </source>
</evidence>
<gene>
    <name evidence="4" type="ORF">M5D96_005435</name>
</gene>
<evidence type="ECO:0000259" key="3">
    <source>
        <dbReference type="Pfam" id="PF11467"/>
    </source>
</evidence>
<dbReference type="EMBL" id="JAMKOV010000003">
    <property type="protein sequence ID" value="KAI8041181.1"/>
    <property type="molecule type" value="Genomic_DNA"/>
</dbReference>
<evidence type="ECO:0000256" key="1">
    <source>
        <dbReference type="ARBA" id="ARBA00022460"/>
    </source>
</evidence>
<feature type="domain" description="Lens epithelium-derived growth factor integrase-binding" evidence="3">
    <location>
        <begin position="97"/>
        <end position="182"/>
    </location>
</feature>
<dbReference type="InterPro" id="IPR036218">
    <property type="entry name" value="HIVI-bd_sf"/>
</dbReference>
<dbReference type="AlphaFoldDB" id="A0A9Q0BR62"/>
<protein>
    <recommendedName>
        <fullName evidence="3">Lens epithelium-derived growth factor integrase-binding domain-containing protein</fullName>
    </recommendedName>
</protein>
<dbReference type="PANTHER" id="PTHR12236">
    <property type="entry name" value="STRUCTURAL CONTITUENT OF CUTICLE"/>
    <property type="match status" value="1"/>
</dbReference>
<keyword evidence="5" id="KW-1185">Reference proteome</keyword>
<dbReference type="SUPFAM" id="SSF140576">
    <property type="entry name" value="HIV integrase-binding domain"/>
    <property type="match status" value="1"/>
</dbReference>
<dbReference type="Pfam" id="PF00379">
    <property type="entry name" value="Chitin_bind_4"/>
    <property type="match status" value="1"/>
</dbReference>
<dbReference type="PANTHER" id="PTHR12236:SF96">
    <property type="entry name" value="PUPAL CUTICLE PROTEIN EDG-84A-LIKE PROTEIN"/>
    <property type="match status" value="1"/>
</dbReference>
<dbReference type="Gene3D" id="1.20.930.10">
    <property type="entry name" value="Conserved domain common to transcription factors TFIIS, elongin A, CRSP70"/>
    <property type="match status" value="1"/>
</dbReference>
<dbReference type="InterPro" id="IPR051217">
    <property type="entry name" value="Insect_Cuticle_Struc_Prot"/>
</dbReference>
<dbReference type="PRINTS" id="PR00947">
    <property type="entry name" value="CUTICLE"/>
</dbReference>
<name>A0A9Q0BR62_9MUSC</name>
<evidence type="ECO:0000313" key="4">
    <source>
        <dbReference type="EMBL" id="KAI8041181.1"/>
    </source>
</evidence>
<dbReference type="Pfam" id="PF11467">
    <property type="entry name" value="LEDGF"/>
    <property type="match status" value="1"/>
</dbReference>
<comment type="caution">
    <text evidence="4">The sequence shown here is derived from an EMBL/GenBank/DDBJ whole genome shotgun (WGS) entry which is preliminary data.</text>
</comment>
<dbReference type="GO" id="GO:0042302">
    <property type="term" value="F:structural constituent of cuticle"/>
    <property type="evidence" value="ECO:0007669"/>
    <property type="project" value="UniProtKB-UniRule"/>
</dbReference>
<sequence>MPRKPNRSKKNVLMAFVPISKCFGIDIEWNKPKKFSNAAAEKTWMEKALLEAEEIKLGLECGRLKPGDMPGRIIVEPKQMLRFEKQLLDHEAALLTERDFVNLFNHLRKSQPLRNPENCLKILDQIKKMQPTKLMLIRNPEYVQNIRALCVFGAEEEEFKEDYLAKQVDQKPTKMAHKLTILCCAILGVAAASYIPHGGHDHGHAVGYSIQTHHEAPKQWQDHQQDHHSWAPWAPVASHDSHQQWSHHEEPHHHPKYEFDYGVKDTKTGDIKQQWETRDGDKVKGGYTMKEADGRTRIVEYSADAHNGFQATVK</sequence>